<dbReference type="SUPFAM" id="SSF53474">
    <property type="entry name" value="alpha/beta-Hydrolases"/>
    <property type="match status" value="1"/>
</dbReference>
<evidence type="ECO:0000313" key="3">
    <source>
        <dbReference type="Proteomes" id="UP001501079"/>
    </source>
</evidence>
<comment type="caution">
    <text evidence="2">The sequence shown here is derived from an EMBL/GenBank/DDBJ whole genome shotgun (WGS) entry which is preliminary data.</text>
</comment>
<reference evidence="3" key="1">
    <citation type="journal article" date="2019" name="Int. J. Syst. Evol. Microbiol.">
        <title>The Global Catalogue of Microorganisms (GCM) 10K type strain sequencing project: providing services to taxonomists for standard genome sequencing and annotation.</title>
        <authorList>
            <consortium name="The Broad Institute Genomics Platform"/>
            <consortium name="The Broad Institute Genome Sequencing Center for Infectious Disease"/>
            <person name="Wu L."/>
            <person name="Ma J."/>
        </authorList>
    </citation>
    <scope>NUCLEOTIDE SEQUENCE [LARGE SCALE GENOMIC DNA]</scope>
    <source>
        <strain evidence="3">JCM 17591</strain>
    </source>
</reference>
<name>A0ABP8A9D9_9MICO</name>
<protein>
    <recommendedName>
        <fullName evidence="1">AB hydrolase-1 domain-containing protein</fullName>
    </recommendedName>
</protein>
<dbReference type="InterPro" id="IPR029058">
    <property type="entry name" value="AB_hydrolase_fold"/>
</dbReference>
<dbReference type="EMBL" id="BAABBW010000005">
    <property type="protein sequence ID" value="GAA4180301.1"/>
    <property type="molecule type" value="Genomic_DNA"/>
</dbReference>
<evidence type="ECO:0000259" key="1">
    <source>
        <dbReference type="Pfam" id="PF12697"/>
    </source>
</evidence>
<dbReference type="PIRSF" id="PIRSF037442">
    <property type="entry name" value="UCP037442_abhydr"/>
    <property type="match status" value="1"/>
</dbReference>
<gene>
    <name evidence="2" type="ORF">GCM10022287_33970</name>
</gene>
<dbReference type="InterPro" id="IPR017208">
    <property type="entry name" value="UCP037442_abhydr"/>
</dbReference>
<dbReference type="Proteomes" id="UP001501079">
    <property type="component" value="Unassembled WGS sequence"/>
</dbReference>
<sequence>MATEHPITAPDGTRTVVDEYLPTTAPGSAGATTDAGSAVLFLPALGVPIGYYTPLFEKAAARGIRIFGLEMRGRPRTSTTDMRKHDWGYATIIEQDIPAAFRQSPLGDVEHLSVVGHSLGGLLALSATGAGVLKPERIVTAGSGAAHYTTRDGAIPKLQRRLITPTAIAITKAVGYFPGDRLGFGDRQPKTMIGDWHREARTGRFEFANTDVDYEEALHHVEVPVLQVSFAGDTLVSPRAVDMLAARVGPVTPQRLHLGTDANDGRAWDHVRWPRQNADAVLDAMQSWAREHPVPTE</sequence>
<dbReference type="InterPro" id="IPR000073">
    <property type="entry name" value="AB_hydrolase_1"/>
</dbReference>
<feature type="domain" description="AB hydrolase-1" evidence="1">
    <location>
        <begin position="39"/>
        <end position="253"/>
    </location>
</feature>
<evidence type="ECO:0000313" key="2">
    <source>
        <dbReference type="EMBL" id="GAA4180301.1"/>
    </source>
</evidence>
<dbReference type="Gene3D" id="3.40.50.1820">
    <property type="entry name" value="alpha/beta hydrolase"/>
    <property type="match status" value="1"/>
</dbReference>
<dbReference type="RefSeq" id="WP_344756648.1">
    <property type="nucleotide sequence ID" value="NZ_BAABBW010000005.1"/>
</dbReference>
<keyword evidence="3" id="KW-1185">Reference proteome</keyword>
<organism evidence="2 3">
    <name type="scientific">Gryllotalpicola koreensis</name>
    <dbReference type="NCBI Taxonomy" id="993086"/>
    <lineage>
        <taxon>Bacteria</taxon>
        <taxon>Bacillati</taxon>
        <taxon>Actinomycetota</taxon>
        <taxon>Actinomycetes</taxon>
        <taxon>Micrococcales</taxon>
        <taxon>Microbacteriaceae</taxon>
        <taxon>Gryllotalpicola</taxon>
    </lineage>
</organism>
<dbReference type="Pfam" id="PF12697">
    <property type="entry name" value="Abhydrolase_6"/>
    <property type="match status" value="1"/>
</dbReference>
<proteinExistence type="predicted"/>
<accession>A0ABP8A9D9</accession>